<gene>
    <name evidence="16" type="primary">LOC108743073</name>
</gene>
<dbReference type="FunFam" id="1.20.1250.20:FF:000003">
    <property type="entry name" value="Solute carrier family 17 member 3"/>
    <property type="match status" value="1"/>
</dbReference>
<feature type="domain" description="Major facilitator superfamily (MFS) profile" evidence="14">
    <location>
        <begin position="29"/>
        <end position="449"/>
    </location>
</feature>
<keyword evidence="9" id="KW-0406">Ion transport</keyword>
<evidence type="ECO:0000256" key="3">
    <source>
        <dbReference type="ARBA" id="ARBA00022448"/>
    </source>
</evidence>
<dbReference type="FunCoup" id="A0A1W4XDB4">
    <property type="interactions" value="84"/>
</dbReference>
<feature type="transmembrane region" description="Helical" evidence="13">
    <location>
        <begin position="254"/>
        <end position="274"/>
    </location>
</feature>
<dbReference type="STRING" id="224129.A0A1W4XDB4"/>
<accession>A0A1W4XDB4</accession>
<evidence type="ECO:0000256" key="11">
    <source>
        <dbReference type="ARBA" id="ARBA00068450"/>
    </source>
</evidence>
<feature type="transmembrane region" description="Helical" evidence="13">
    <location>
        <begin position="73"/>
        <end position="92"/>
    </location>
</feature>
<evidence type="ECO:0000256" key="7">
    <source>
        <dbReference type="ARBA" id="ARBA00023053"/>
    </source>
</evidence>
<dbReference type="InterPro" id="IPR020846">
    <property type="entry name" value="MFS_dom"/>
</dbReference>
<dbReference type="GO" id="GO:0016020">
    <property type="term" value="C:membrane"/>
    <property type="evidence" value="ECO:0007669"/>
    <property type="project" value="UniProtKB-SubCell"/>
</dbReference>
<dbReference type="Gene3D" id="1.20.1250.20">
    <property type="entry name" value="MFS general substrate transporter like domains"/>
    <property type="match status" value="2"/>
</dbReference>
<keyword evidence="3" id="KW-0813">Transport</keyword>
<dbReference type="Proteomes" id="UP000192223">
    <property type="component" value="Unplaced"/>
</dbReference>
<keyword evidence="5" id="KW-0769">Symport</keyword>
<evidence type="ECO:0000256" key="4">
    <source>
        <dbReference type="ARBA" id="ARBA00022692"/>
    </source>
</evidence>
<protein>
    <recommendedName>
        <fullName evidence="11">Putative inorganic phosphate cotransporter</fullName>
    </recommendedName>
</protein>
<keyword evidence="7" id="KW-0915">Sodium</keyword>
<dbReference type="PROSITE" id="PS50850">
    <property type="entry name" value="MFS"/>
    <property type="match status" value="1"/>
</dbReference>
<comment type="similarity">
    <text evidence="2">Belongs to the major facilitator superfamily. Sodium/anion cotransporter family.</text>
</comment>
<feature type="transmembrane region" description="Helical" evidence="13">
    <location>
        <begin position="334"/>
        <end position="353"/>
    </location>
</feature>
<dbReference type="OrthoDB" id="2985014at2759"/>
<dbReference type="InParanoid" id="A0A1W4XDB4"/>
<keyword evidence="9" id="KW-0739">Sodium transport</keyword>
<evidence type="ECO:0000256" key="10">
    <source>
        <dbReference type="ARBA" id="ARBA00054632"/>
    </source>
</evidence>
<dbReference type="SUPFAM" id="SSF103473">
    <property type="entry name" value="MFS general substrate transporter"/>
    <property type="match status" value="1"/>
</dbReference>
<feature type="transmembrane region" description="Helical" evidence="13">
    <location>
        <begin position="426"/>
        <end position="447"/>
    </location>
</feature>
<feature type="transmembrane region" description="Helical" evidence="13">
    <location>
        <begin position="393"/>
        <end position="414"/>
    </location>
</feature>
<dbReference type="InterPro" id="IPR050382">
    <property type="entry name" value="MFS_Na/Anion_cotransporter"/>
</dbReference>
<dbReference type="CDD" id="cd17318">
    <property type="entry name" value="MFS_SLC17"/>
    <property type="match status" value="1"/>
</dbReference>
<dbReference type="PANTHER" id="PTHR11662">
    <property type="entry name" value="SOLUTE CARRIER FAMILY 17"/>
    <property type="match status" value="1"/>
</dbReference>
<evidence type="ECO:0000256" key="8">
    <source>
        <dbReference type="ARBA" id="ARBA00023136"/>
    </source>
</evidence>
<comment type="function">
    <text evidence="10">May be an inorganic phosphate cotransporter.</text>
</comment>
<feature type="region of interest" description="Disordered" evidence="12">
    <location>
        <begin position="448"/>
        <end position="472"/>
    </location>
</feature>
<evidence type="ECO:0000259" key="14">
    <source>
        <dbReference type="PROSITE" id="PS50850"/>
    </source>
</evidence>
<evidence type="ECO:0000256" key="6">
    <source>
        <dbReference type="ARBA" id="ARBA00022989"/>
    </source>
</evidence>
<sequence>MVFHRFSKTITITKDSNGTGGLGYRHVQVVLLFFLISFGYAMRVCLSVGIVAMTDSSVNPDFPTYQWTDKSTILSSFFWGYVVAQVAAGIVIKKTGTQWLLFGSMFLSALTSVLIPVAASTGSWAVMVCRIFQGLAQGAFFPGCHVMLSKWAPPSERSILGTLTYAGNSFGTIISMPTTGWIANSNAGWPTAFYLFGALGFLWCIFWVIFGSESPAKHKSISEAEKNYIETSLGSSNIQIPFSEVPWLSILKSIPVWATFITACAHNWGFFTILTEMPLYLSGVHGFNISQNGLLSACPYLAMWIMSFVFGAMTDALINKKLVSVGIGRKIANTISQIGPGIALFLLGGIGYLGRGVAMALLIIGVALNGAHLSGFLVNLIDLSPTYAGVLMSFTNGTSQVCSIIAPLIVQLLVLDSSDSTQWAKVFYIAGGLFFFGNIVFVVFGSGEKQPWDSNKKDEKAEPTKERSSSTA</sequence>
<feature type="transmembrane region" description="Helical" evidence="13">
    <location>
        <begin position="29"/>
        <end position="53"/>
    </location>
</feature>
<feature type="compositionally biased region" description="Basic and acidic residues" evidence="12">
    <location>
        <begin position="450"/>
        <end position="472"/>
    </location>
</feature>
<dbReference type="PANTHER" id="PTHR11662:SF280">
    <property type="entry name" value="FI21844P1-RELATED"/>
    <property type="match status" value="1"/>
</dbReference>
<dbReference type="GO" id="GO:0006820">
    <property type="term" value="P:monoatomic anion transport"/>
    <property type="evidence" value="ECO:0007669"/>
    <property type="project" value="TreeGrafter"/>
</dbReference>
<dbReference type="KEGG" id="apln:108743073"/>
<evidence type="ECO:0000256" key="1">
    <source>
        <dbReference type="ARBA" id="ARBA00004141"/>
    </source>
</evidence>
<evidence type="ECO:0000256" key="5">
    <source>
        <dbReference type="ARBA" id="ARBA00022847"/>
    </source>
</evidence>
<keyword evidence="6 13" id="KW-1133">Transmembrane helix</keyword>
<dbReference type="Pfam" id="PF07690">
    <property type="entry name" value="MFS_1"/>
    <property type="match status" value="1"/>
</dbReference>
<comment type="subcellular location">
    <subcellularLocation>
        <location evidence="1">Membrane</location>
        <topology evidence="1">Multi-pass membrane protein</topology>
    </subcellularLocation>
</comment>
<feature type="transmembrane region" description="Helical" evidence="13">
    <location>
        <begin position="99"/>
        <end position="118"/>
    </location>
</feature>
<dbReference type="InterPro" id="IPR036259">
    <property type="entry name" value="MFS_trans_sf"/>
</dbReference>
<name>A0A1W4XDB4_AGRPL</name>
<feature type="transmembrane region" description="Helical" evidence="13">
    <location>
        <begin position="359"/>
        <end position="381"/>
    </location>
</feature>
<evidence type="ECO:0000256" key="2">
    <source>
        <dbReference type="ARBA" id="ARBA00008586"/>
    </source>
</evidence>
<dbReference type="RefSeq" id="XP_018333994.1">
    <property type="nucleotide sequence ID" value="XM_018478492.1"/>
</dbReference>
<dbReference type="InterPro" id="IPR011701">
    <property type="entry name" value="MFS"/>
</dbReference>
<evidence type="ECO:0000256" key="9">
    <source>
        <dbReference type="ARBA" id="ARBA00023201"/>
    </source>
</evidence>
<evidence type="ECO:0000313" key="15">
    <source>
        <dbReference type="Proteomes" id="UP000192223"/>
    </source>
</evidence>
<reference evidence="16" key="1">
    <citation type="submission" date="2025-08" db="UniProtKB">
        <authorList>
            <consortium name="RefSeq"/>
        </authorList>
    </citation>
    <scope>IDENTIFICATION</scope>
    <source>
        <tissue evidence="16">Entire body</tissue>
    </source>
</reference>
<dbReference type="GO" id="GO:0015293">
    <property type="term" value="F:symporter activity"/>
    <property type="evidence" value="ECO:0007669"/>
    <property type="project" value="UniProtKB-KW"/>
</dbReference>
<dbReference type="FunFam" id="1.20.1250.20:FF:000144">
    <property type="entry name" value="Picot, isoform B"/>
    <property type="match status" value="1"/>
</dbReference>
<evidence type="ECO:0000256" key="12">
    <source>
        <dbReference type="SAM" id="MobiDB-lite"/>
    </source>
</evidence>
<keyword evidence="8 13" id="KW-0472">Membrane</keyword>
<evidence type="ECO:0000256" key="13">
    <source>
        <dbReference type="SAM" id="Phobius"/>
    </source>
</evidence>
<feature type="transmembrane region" description="Helical" evidence="13">
    <location>
        <begin position="189"/>
        <end position="210"/>
    </location>
</feature>
<dbReference type="AlphaFoldDB" id="A0A1W4XDB4"/>
<organism evidence="15 16">
    <name type="scientific">Agrilus planipennis</name>
    <name type="common">Emerald ash borer</name>
    <name type="synonym">Agrilus marcopoli</name>
    <dbReference type="NCBI Taxonomy" id="224129"/>
    <lineage>
        <taxon>Eukaryota</taxon>
        <taxon>Metazoa</taxon>
        <taxon>Ecdysozoa</taxon>
        <taxon>Arthropoda</taxon>
        <taxon>Hexapoda</taxon>
        <taxon>Insecta</taxon>
        <taxon>Pterygota</taxon>
        <taxon>Neoptera</taxon>
        <taxon>Endopterygota</taxon>
        <taxon>Coleoptera</taxon>
        <taxon>Polyphaga</taxon>
        <taxon>Elateriformia</taxon>
        <taxon>Buprestoidea</taxon>
        <taxon>Buprestidae</taxon>
        <taxon>Agrilinae</taxon>
        <taxon>Agrilus</taxon>
    </lineage>
</organism>
<keyword evidence="4 13" id="KW-0812">Transmembrane</keyword>
<dbReference type="GO" id="GO:0006814">
    <property type="term" value="P:sodium ion transport"/>
    <property type="evidence" value="ECO:0007669"/>
    <property type="project" value="UniProtKB-KW"/>
</dbReference>
<feature type="transmembrane region" description="Helical" evidence="13">
    <location>
        <begin position="294"/>
        <end position="313"/>
    </location>
</feature>
<keyword evidence="15" id="KW-1185">Reference proteome</keyword>
<proteinExistence type="inferred from homology"/>
<evidence type="ECO:0000313" key="16">
    <source>
        <dbReference type="RefSeq" id="XP_018333994.1"/>
    </source>
</evidence>
<dbReference type="GeneID" id="108743073"/>